<keyword evidence="3" id="KW-1185">Reference proteome</keyword>
<sequence length="81" mass="9489">MIFAELFLGQSLRPLLLCQLVPTGRSTNFQGQTSPNADLNYLASWFRWLNRPIFKIKHAPEQNSDVIFVEIYMDVCYDRSY</sequence>
<proteinExistence type="predicted"/>
<feature type="chain" id="PRO_5039936355" description="Secreted protein" evidence="1">
    <location>
        <begin position="27"/>
        <end position="81"/>
    </location>
</feature>
<organism evidence="2 3">
    <name type="scientific">Solanum commersonii</name>
    <name type="common">Commerson's wild potato</name>
    <name type="synonym">Commerson's nightshade</name>
    <dbReference type="NCBI Taxonomy" id="4109"/>
    <lineage>
        <taxon>Eukaryota</taxon>
        <taxon>Viridiplantae</taxon>
        <taxon>Streptophyta</taxon>
        <taxon>Embryophyta</taxon>
        <taxon>Tracheophyta</taxon>
        <taxon>Spermatophyta</taxon>
        <taxon>Magnoliopsida</taxon>
        <taxon>eudicotyledons</taxon>
        <taxon>Gunneridae</taxon>
        <taxon>Pentapetalae</taxon>
        <taxon>asterids</taxon>
        <taxon>lamiids</taxon>
        <taxon>Solanales</taxon>
        <taxon>Solanaceae</taxon>
        <taxon>Solanoideae</taxon>
        <taxon>Solaneae</taxon>
        <taxon>Solanum</taxon>
    </lineage>
</organism>
<comment type="caution">
    <text evidence="2">The sequence shown here is derived from an EMBL/GenBank/DDBJ whole genome shotgun (WGS) entry which is preliminary data.</text>
</comment>
<evidence type="ECO:0008006" key="4">
    <source>
        <dbReference type="Google" id="ProtNLM"/>
    </source>
</evidence>
<evidence type="ECO:0000313" key="2">
    <source>
        <dbReference type="EMBL" id="KAG5591702.1"/>
    </source>
</evidence>
<reference evidence="2 3" key="1">
    <citation type="submission" date="2020-09" db="EMBL/GenBank/DDBJ databases">
        <title>De no assembly of potato wild relative species, Solanum commersonii.</title>
        <authorList>
            <person name="Cho K."/>
        </authorList>
    </citation>
    <scope>NUCLEOTIDE SEQUENCE [LARGE SCALE GENOMIC DNA]</scope>
    <source>
        <strain evidence="2">LZ3.2</strain>
        <tissue evidence="2">Leaf</tissue>
    </source>
</reference>
<accession>A0A9J5XXV7</accession>
<feature type="signal peptide" evidence="1">
    <location>
        <begin position="1"/>
        <end position="26"/>
    </location>
</feature>
<evidence type="ECO:0000256" key="1">
    <source>
        <dbReference type="SAM" id="SignalP"/>
    </source>
</evidence>
<dbReference type="Proteomes" id="UP000824120">
    <property type="component" value="Chromosome 8"/>
</dbReference>
<protein>
    <recommendedName>
        <fullName evidence="4">Secreted protein</fullName>
    </recommendedName>
</protein>
<dbReference type="AlphaFoldDB" id="A0A9J5XXV7"/>
<name>A0A9J5XXV7_SOLCO</name>
<keyword evidence="1" id="KW-0732">Signal</keyword>
<dbReference type="EMBL" id="JACXVP010000008">
    <property type="protein sequence ID" value="KAG5591702.1"/>
    <property type="molecule type" value="Genomic_DNA"/>
</dbReference>
<evidence type="ECO:0000313" key="3">
    <source>
        <dbReference type="Proteomes" id="UP000824120"/>
    </source>
</evidence>
<gene>
    <name evidence="2" type="ORF">H5410_042216</name>
</gene>